<evidence type="ECO:0000256" key="7">
    <source>
        <dbReference type="ARBA" id="ARBA00080667"/>
    </source>
</evidence>
<evidence type="ECO:0000259" key="9">
    <source>
        <dbReference type="Pfam" id="PF00501"/>
    </source>
</evidence>
<dbReference type="PANTHER" id="PTHR43767">
    <property type="entry name" value="LONG-CHAIN-FATTY-ACID--COA LIGASE"/>
    <property type="match status" value="1"/>
</dbReference>
<dbReference type="Gene3D" id="3.40.50.12780">
    <property type="entry name" value="N-terminal domain of ligase-like"/>
    <property type="match status" value="1"/>
</dbReference>
<dbReference type="SUPFAM" id="SSF56801">
    <property type="entry name" value="Acetyl-CoA synthetase-like"/>
    <property type="match status" value="1"/>
</dbReference>
<dbReference type="InterPro" id="IPR045851">
    <property type="entry name" value="AMP-bd_C_sf"/>
</dbReference>
<dbReference type="Pfam" id="PF00501">
    <property type="entry name" value="AMP-binding"/>
    <property type="match status" value="1"/>
</dbReference>
<gene>
    <name evidence="11" type="primary">caiC</name>
    <name evidence="11" type="ORF">MHIP_03740</name>
</gene>
<evidence type="ECO:0000259" key="10">
    <source>
        <dbReference type="Pfam" id="PF13193"/>
    </source>
</evidence>
<evidence type="ECO:0000256" key="6">
    <source>
        <dbReference type="ARBA" id="ARBA00076959"/>
    </source>
</evidence>
<dbReference type="EMBL" id="BLLB01000002">
    <property type="protein sequence ID" value="GFG99890.1"/>
    <property type="molecule type" value="Genomic_DNA"/>
</dbReference>
<dbReference type="InterPro" id="IPR020845">
    <property type="entry name" value="AMP-binding_CS"/>
</dbReference>
<keyword evidence="2 11" id="KW-0436">Ligase</keyword>
<dbReference type="Pfam" id="PF13193">
    <property type="entry name" value="AMP-binding_C"/>
    <property type="match status" value="1"/>
</dbReference>
<evidence type="ECO:0000256" key="3">
    <source>
        <dbReference type="ARBA" id="ARBA00026121"/>
    </source>
</evidence>
<comment type="catalytic activity">
    <reaction evidence="4">
        <text>a long-chain fatty acid + ATP + CoA = a long-chain fatty acyl-CoA + AMP + diphosphate</text>
        <dbReference type="Rhea" id="RHEA:15421"/>
        <dbReference type="ChEBI" id="CHEBI:30616"/>
        <dbReference type="ChEBI" id="CHEBI:33019"/>
        <dbReference type="ChEBI" id="CHEBI:57287"/>
        <dbReference type="ChEBI" id="CHEBI:57560"/>
        <dbReference type="ChEBI" id="CHEBI:83139"/>
        <dbReference type="ChEBI" id="CHEBI:456215"/>
        <dbReference type="EC" id="6.2.1.3"/>
    </reaction>
</comment>
<dbReference type="PROSITE" id="PS00455">
    <property type="entry name" value="AMP_BINDING"/>
    <property type="match status" value="1"/>
</dbReference>
<feature type="domain" description="AMP-dependent synthetase/ligase" evidence="9">
    <location>
        <begin position="19"/>
        <end position="373"/>
    </location>
</feature>
<comment type="similarity">
    <text evidence="1">Belongs to the ATP-dependent AMP-binding enzyme family.</text>
</comment>
<evidence type="ECO:0000256" key="2">
    <source>
        <dbReference type="ARBA" id="ARBA00022598"/>
    </source>
</evidence>
<evidence type="ECO:0000256" key="1">
    <source>
        <dbReference type="ARBA" id="ARBA00006432"/>
    </source>
</evidence>
<protein>
    <recommendedName>
        <fullName evidence="5">Long-chain-fatty-acid--CoA ligase FadD13</fullName>
        <ecNumber evidence="3">6.2.1.3</ecNumber>
    </recommendedName>
    <alternativeName>
        <fullName evidence="6">Fatty acyl-CoA ligase</fullName>
    </alternativeName>
    <alternativeName>
        <fullName evidence="8">Fatty acyl-CoA synthetase</fullName>
    </alternativeName>
    <alternativeName>
        <fullName evidence="7">Very-long-chain fatty-acyl-CoA synthetase</fullName>
    </alternativeName>
</protein>
<dbReference type="AlphaFoldDB" id="A0A7I9ZFT9"/>
<evidence type="ECO:0000313" key="12">
    <source>
        <dbReference type="Proteomes" id="UP000465304"/>
    </source>
</evidence>
<proteinExistence type="inferred from homology"/>
<dbReference type="InterPro" id="IPR025110">
    <property type="entry name" value="AMP-bd_C"/>
</dbReference>
<name>A0A7I9ZFT9_9MYCO</name>
<evidence type="ECO:0000256" key="5">
    <source>
        <dbReference type="ARBA" id="ARBA00069710"/>
    </source>
</evidence>
<accession>A0A7I9ZFT9</accession>
<feature type="domain" description="AMP-binding enzyme C-terminal" evidence="10">
    <location>
        <begin position="423"/>
        <end position="499"/>
    </location>
</feature>
<evidence type="ECO:0000256" key="4">
    <source>
        <dbReference type="ARBA" id="ARBA00036813"/>
    </source>
</evidence>
<dbReference type="FunFam" id="3.30.300.30:FF:000008">
    <property type="entry name" value="2,3-dihydroxybenzoate-AMP ligase"/>
    <property type="match status" value="1"/>
</dbReference>
<dbReference type="RefSeq" id="WP_163886618.1">
    <property type="nucleotide sequence ID" value="NZ_BLLB01000002.1"/>
</dbReference>
<organism evidence="11 12">
    <name type="scientific">Mycolicibacterium hippocampi</name>
    <dbReference type="NCBI Taxonomy" id="659824"/>
    <lineage>
        <taxon>Bacteria</taxon>
        <taxon>Bacillati</taxon>
        <taxon>Actinomycetota</taxon>
        <taxon>Actinomycetes</taxon>
        <taxon>Mycobacteriales</taxon>
        <taxon>Mycobacteriaceae</taxon>
        <taxon>Mycolicibacterium</taxon>
    </lineage>
</organism>
<dbReference type="GO" id="GO:0004467">
    <property type="term" value="F:long-chain fatty acid-CoA ligase activity"/>
    <property type="evidence" value="ECO:0007669"/>
    <property type="project" value="UniProtKB-EC"/>
</dbReference>
<keyword evidence="12" id="KW-1185">Reference proteome</keyword>
<evidence type="ECO:0000313" key="11">
    <source>
        <dbReference type="EMBL" id="GFG99890.1"/>
    </source>
</evidence>
<evidence type="ECO:0000256" key="8">
    <source>
        <dbReference type="ARBA" id="ARBA00083882"/>
    </source>
</evidence>
<reference evidence="11 12" key="1">
    <citation type="journal article" date="2019" name="Emerg. Microbes Infect.">
        <title>Comprehensive subspecies identification of 175 nontuberculous mycobacteria species based on 7547 genomic profiles.</title>
        <authorList>
            <person name="Matsumoto Y."/>
            <person name="Kinjo T."/>
            <person name="Motooka D."/>
            <person name="Nabeya D."/>
            <person name="Jung N."/>
            <person name="Uechi K."/>
            <person name="Horii T."/>
            <person name="Iida T."/>
            <person name="Fujita J."/>
            <person name="Nakamura S."/>
        </authorList>
    </citation>
    <scope>NUCLEOTIDE SEQUENCE [LARGE SCALE GENOMIC DNA]</scope>
    <source>
        <strain evidence="11 12">JCM 30996</strain>
    </source>
</reference>
<sequence length="518" mass="56110">MTLPATGSCTVADLLGFWSRTTPDAPFIVFDPLDGDPQEFSFRDVWVLAVRAAEVLSSLGLRRGDRFAVVLGNRPEFFAYWFGAALTGTVFVPVNPASTADDLQYYFDHADCLAVVCAEDSHKAVENAWRGAHSAIIVAGRQTPAPHTSNAWRNPEADSASTDPLAIMYTSGTTSRPKGVVVTHANYLSSGRTVAEQLRIRPDDRWLVVLPLFHANAQYYCAMSALVSGASLVIAARFSASRWGDQVRSHGVTLASLFAAPIRMILAAPVQPGDHVNWLRAVVFAQSLTHRQLDQFENRFSATLLQLYGMTETMAPPFMNPLYGRIDNATIGLPTAANRARIVADDGSDVLPGESGELLIGGVAGETLMAGYLDDEQATAETMVDGWLRTGDVAERRSDGYVVFTDRAKDMIKRSGENVAAAEVERVINTCPEVFESAVIGVPDPLRDEAIKAFVVLQESSREVTESDLIAFCARALPRGKVPDVIEFVADLPRTSVGKIRKQALRGTASAVHSETGH</sequence>
<comment type="caution">
    <text evidence="11">The sequence shown here is derived from an EMBL/GenBank/DDBJ whole genome shotgun (WGS) entry which is preliminary data.</text>
</comment>
<dbReference type="InterPro" id="IPR042099">
    <property type="entry name" value="ANL_N_sf"/>
</dbReference>
<dbReference type="InterPro" id="IPR000873">
    <property type="entry name" value="AMP-dep_synth/lig_dom"/>
</dbReference>
<dbReference type="Proteomes" id="UP000465304">
    <property type="component" value="Unassembled WGS sequence"/>
</dbReference>
<dbReference type="InterPro" id="IPR050237">
    <property type="entry name" value="ATP-dep_AMP-bd_enzyme"/>
</dbReference>
<dbReference type="EC" id="6.2.1.3" evidence="3"/>
<dbReference type="Gene3D" id="3.30.300.30">
    <property type="match status" value="1"/>
</dbReference>
<dbReference type="PANTHER" id="PTHR43767:SF1">
    <property type="entry name" value="NONRIBOSOMAL PEPTIDE SYNTHASE PES1 (EUROFUNG)-RELATED"/>
    <property type="match status" value="1"/>
</dbReference>